<proteinExistence type="predicted"/>
<feature type="domain" description="TauD/TfdA-like" evidence="4">
    <location>
        <begin position="171"/>
        <end position="435"/>
    </location>
</feature>
<keyword evidence="1" id="KW-0560">Oxidoreductase</keyword>
<dbReference type="EMBL" id="MU863892">
    <property type="protein sequence ID" value="KAK4203003.1"/>
    <property type="molecule type" value="Genomic_DNA"/>
</dbReference>
<dbReference type="InterPro" id="IPR050411">
    <property type="entry name" value="AlphaKG_dependent_hydroxylases"/>
</dbReference>
<protein>
    <recommendedName>
        <fullName evidence="4">TauD/TfdA-like domain-containing protein</fullName>
    </recommendedName>
</protein>
<keyword evidence="6" id="KW-1185">Reference proteome</keyword>
<dbReference type="Gene3D" id="3.60.130.10">
    <property type="entry name" value="Clavaminate synthase-like"/>
    <property type="match status" value="1"/>
</dbReference>
<organism evidence="5 6">
    <name type="scientific">Triangularia verruculosa</name>
    <dbReference type="NCBI Taxonomy" id="2587418"/>
    <lineage>
        <taxon>Eukaryota</taxon>
        <taxon>Fungi</taxon>
        <taxon>Dikarya</taxon>
        <taxon>Ascomycota</taxon>
        <taxon>Pezizomycotina</taxon>
        <taxon>Sordariomycetes</taxon>
        <taxon>Sordariomycetidae</taxon>
        <taxon>Sordariales</taxon>
        <taxon>Podosporaceae</taxon>
        <taxon>Triangularia</taxon>
    </lineage>
</organism>
<dbReference type="SUPFAM" id="SSF51197">
    <property type="entry name" value="Clavaminate synthase-like"/>
    <property type="match status" value="1"/>
</dbReference>
<evidence type="ECO:0000313" key="6">
    <source>
        <dbReference type="Proteomes" id="UP001303160"/>
    </source>
</evidence>
<accession>A0AAN7AXA0</accession>
<dbReference type="InterPro" id="IPR042098">
    <property type="entry name" value="TauD-like_sf"/>
</dbReference>
<dbReference type="InterPro" id="IPR003819">
    <property type="entry name" value="TauD/TfdA-like"/>
</dbReference>
<feature type="region of interest" description="Disordered" evidence="3">
    <location>
        <begin position="445"/>
        <end position="474"/>
    </location>
</feature>
<evidence type="ECO:0000256" key="1">
    <source>
        <dbReference type="ARBA" id="ARBA00023002"/>
    </source>
</evidence>
<dbReference type="GO" id="GO:0017000">
    <property type="term" value="P:antibiotic biosynthetic process"/>
    <property type="evidence" value="ECO:0007669"/>
    <property type="project" value="UniProtKB-KW"/>
</dbReference>
<dbReference type="PANTHER" id="PTHR10696">
    <property type="entry name" value="GAMMA-BUTYROBETAINE HYDROXYLASE-RELATED"/>
    <property type="match status" value="1"/>
</dbReference>
<evidence type="ECO:0000259" key="4">
    <source>
        <dbReference type="Pfam" id="PF02668"/>
    </source>
</evidence>
<gene>
    <name evidence="5" type="ORF">QBC40DRAFT_319095</name>
</gene>
<dbReference type="PANTHER" id="PTHR10696:SF56">
    <property type="entry name" value="TAUD_TFDA-LIKE DOMAIN-CONTAINING PROTEIN"/>
    <property type="match status" value="1"/>
</dbReference>
<dbReference type="Proteomes" id="UP001303160">
    <property type="component" value="Unassembled WGS sequence"/>
</dbReference>
<dbReference type="FunFam" id="3.60.130.10:FF:000009">
    <property type="entry name" value="Putative Taurine catabolism dioxygenase TauD"/>
    <property type="match status" value="1"/>
</dbReference>
<keyword evidence="2" id="KW-0045">Antibiotic biosynthesis</keyword>
<comment type="caution">
    <text evidence="5">The sequence shown here is derived from an EMBL/GenBank/DDBJ whole genome shotgun (WGS) entry which is preliminary data.</text>
</comment>
<dbReference type="GO" id="GO:0016491">
    <property type="term" value="F:oxidoreductase activity"/>
    <property type="evidence" value="ECO:0007669"/>
    <property type="project" value="UniProtKB-KW"/>
</dbReference>
<dbReference type="Pfam" id="PF02668">
    <property type="entry name" value="TauD"/>
    <property type="match status" value="1"/>
</dbReference>
<evidence type="ECO:0000313" key="5">
    <source>
        <dbReference type="EMBL" id="KAK4203003.1"/>
    </source>
</evidence>
<evidence type="ECO:0000256" key="3">
    <source>
        <dbReference type="SAM" id="MobiDB-lite"/>
    </source>
</evidence>
<evidence type="ECO:0000256" key="2">
    <source>
        <dbReference type="ARBA" id="ARBA00023194"/>
    </source>
</evidence>
<reference evidence="5" key="1">
    <citation type="journal article" date="2023" name="Mol. Phylogenet. Evol.">
        <title>Genome-scale phylogeny and comparative genomics of the fungal order Sordariales.</title>
        <authorList>
            <person name="Hensen N."/>
            <person name="Bonometti L."/>
            <person name="Westerberg I."/>
            <person name="Brannstrom I.O."/>
            <person name="Guillou S."/>
            <person name="Cros-Aarteil S."/>
            <person name="Calhoun S."/>
            <person name="Haridas S."/>
            <person name="Kuo A."/>
            <person name="Mondo S."/>
            <person name="Pangilinan J."/>
            <person name="Riley R."/>
            <person name="LaButti K."/>
            <person name="Andreopoulos B."/>
            <person name="Lipzen A."/>
            <person name="Chen C."/>
            <person name="Yan M."/>
            <person name="Daum C."/>
            <person name="Ng V."/>
            <person name="Clum A."/>
            <person name="Steindorff A."/>
            <person name="Ohm R.A."/>
            <person name="Martin F."/>
            <person name="Silar P."/>
            <person name="Natvig D.O."/>
            <person name="Lalanne C."/>
            <person name="Gautier V."/>
            <person name="Ament-Velasquez S.L."/>
            <person name="Kruys A."/>
            <person name="Hutchinson M.I."/>
            <person name="Powell A.J."/>
            <person name="Barry K."/>
            <person name="Miller A.N."/>
            <person name="Grigoriev I.V."/>
            <person name="Debuchy R."/>
            <person name="Gladieux P."/>
            <person name="Hiltunen Thoren M."/>
            <person name="Johannesson H."/>
        </authorList>
    </citation>
    <scope>NUCLEOTIDE SEQUENCE</scope>
    <source>
        <strain evidence="5">CBS 315.58</strain>
    </source>
</reference>
<reference evidence="5" key="2">
    <citation type="submission" date="2023-05" db="EMBL/GenBank/DDBJ databases">
        <authorList>
            <consortium name="Lawrence Berkeley National Laboratory"/>
            <person name="Steindorff A."/>
            <person name="Hensen N."/>
            <person name="Bonometti L."/>
            <person name="Westerberg I."/>
            <person name="Brannstrom I.O."/>
            <person name="Guillou S."/>
            <person name="Cros-Aarteil S."/>
            <person name="Calhoun S."/>
            <person name="Haridas S."/>
            <person name="Kuo A."/>
            <person name="Mondo S."/>
            <person name="Pangilinan J."/>
            <person name="Riley R."/>
            <person name="Labutti K."/>
            <person name="Andreopoulos B."/>
            <person name="Lipzen A."/>
            <person name="Chen C."/>
            <person name="Yanf M."/>
            <person name="Daum C."/>
            <person name="Ng V."/>
            <person name="Clum A."/>
            <person name="Ohm R."/>
            <person name="Martin F."/>
            <person name="Silar P."/>
            <person name="Natvig D."/>
            <person name="Lalanne C."/>
            <person name="Gautier V."/>
            <person name="Ament-Velasquez S.L."/>
            <person name="Kruys A."/>
            <person name="Hutchinson M.I."/>
            <person name="Powell A.J."/>
            <person name="Barry K."/>
            <person name="Miller A.N."/>
            <person name="Grigoriev I.V."/>
            <person name="Debuchy R."/>
            <person name="Gladieux P."/>
            <person name="Thoren M.H."/>
            <person name="Johannesson H."/>
        </authorList>
    </citation>
    <scope>NUCLEOTIDE SEQUENCE</scope>
    <source>
        <strain evidence="5">CBS 315.58</strain>
    </source>
</reference>
<dbReference type="AlphaFoldDB" id="A0AAN7AXA0"/>
<name>A0AAN7AXA0_9PEZI</name>
<sequence length="474" mass="53544">MPSTDVTRERTGACIVAFFQWNTSPLQMVHRRRHLLISQICEPPTSHAFVSNQFLWQSPPYHFQVISPRITDAMAPGLLVEEPVARLPQVAKNNNEAPRHIFPDGIRTSGQHSPLYDVLKPYSEFPREIAGRTVWKRDDFINNPERWVHPFTDEEVAELSSTADAFIASGTPLTGISKENFILPKLGKVLTNLREDLLNGKGFILFKRFPADVWGPEKNAVAYMGLGTYLGYFVSQNGRGHVLGHVKDVGDDPTQIHTVRIYRTAARQFFHADDGDIVGLLCVHRAQEGGESDIVSVHNVWNILQKEHPDVAETLTKPIWYFDRKGEVSEGQEEWVRQPIVYIENGGQGRLYCKWDPYYVKSLARFSDKGLIPPLSEDQLHALKVLEATCQQEALHMVLEVGDIQFLSNAHLLHARTAYKDFAPPAPRRHLLRLWLATPEGEGGWALPMPDSHEKKRGGIQVNDTPPRAPLDAE</sequence>